<evidence type="ECO:0000256" key="8">
    <source>
        <dbReference type="ARBA" id="ARBA00022842"/>
    </source>
</evidence>
<keyword evidence="13" id="KW-1185">Reference proteome</keyword>
<dbReference type="GO" id="GO:0003677">
    <property type="term" value="F:DNA binding"/>
    <property type="evidence" value="ECO:0007669"/>
    <property type="project" value="UniProtKB-KW"/>
</dbReference>
<keyword evidence="10" id="KW-0233">DNA recombination</keyword>
<organism evidence="12 13">
    <name type="scientific">Thermoactinomyces daqus</name>
    <dbReference type="NCBI Taxonomy" id="1329516"/>
    <lineage>
        <taxon>Bacteria</taxon>
        <taxon>Bacillati</taxon>
        <taxon>Bacillota</taxon>
        <taxon>Bacilli</taxon>
        <taxon>Bacillales</taxon>
        <taxon>Thermoactinomycetaceae</taxon>
        <taxon>Thermoactinomyces</taxon>
    </lineage>
</organism>
<keyword evidence="6" id="KW-0227">DNA damage</keyword>
<dbReference type="Proteomes" id="UP000530514">
    <property type="component" value="Unassembled WGS sequence"/>
</dbReference>
<evidence type="ECO:0000256" key="10">
    <source>
        <dbReference type="ARBA" id="ARBA00023172"/>
    </source>
</evidence>
<dbReference type="PANTHER" id="PTHR30194:SF3">
    <property type="entry name" value="CROSSOVER JUNCTION ENDODEOXYRIBONUCLEASE RUVC"/>
    <property type="match status" value="1"/>
</dbReference>
<evidence type="ECO:0000313" key="12">
    <source>
        <dbReference type="EMBL" id="MBA4542932.1"/>
    </source>
</evidence>
<dbReference type="SUPFAM" id="SSF53098">
    <property type="entry name" value="Ribonuclease H-like"/>
    <property type="match status" value="1"/>
</dbReference>
<comment type="similarity">
    <text evidence="1">Belongs to the RuvC family.</text>
</comment>
<dbReference type="OrthoDB" id="2938977at2"/>
<keyword evidence="8" id="KW-0460">Magnesium</keyword>
<sequence>MKILGLDLSLNSPGYAVVEVKNGKVKLLESGIVKANPKHNLNQKLKRITSHLLRVYWDHEIDVVVRENSFVKFNKATKALERVVGAVYVSFGVEIEEIAPQKIKKLMNANSKETVESSVRKFLNLAEDFTFESNDASDAGAVALAFAIENELIGGMEK</sequence>
<keyword evidence="4" id="KW-0479">Metal-binding</keyword>
<proteinExistence type="inferred from homology"/>
<evidence type="ECO:0000256" key="11">
    <source>
        <dbReference type="ARBA" id="ARBA00023204"/>
    </source>
</evidence>
<dbReference type="Pfam" id="PF02075">
    <property type="entry name" value="RuvC"/>
    <property type="match status" value="1"/>
</dbReference>
<evidence type="ECO:0000256" key="7">
    <source>
        <dbReference type="ARBA" id="ARBA00022801"/>
    </source>
</evidence>
<name>A0A7W1XAA9_9BACL</name>
<dbReference type="PANTHER" id="PTHR30194">
    <property type="entry name" value="CROSSOVER JUNCTION ENDODEOXYRIBONUCLEASE RUVC"/>
    <property type="match status" value="1"/>
</dbReference>
<keyword evidence="3" id="KW-0540">Nuclease</keyword>
<dbReference type="GO" id="GO:0016787">
    <property type="term" value="F:hydrolase activity"/>
    <property type="evidence" value="ECO:0007669"/>
    <property type="project" value="UniProtKB-KW"/>
</dbReference>
<dbReference type="Gene3D" id="3.30.420.10">
    <property type="entry name" value="Ribonuclease H-like superfamily/Ribonuclease H"/>
    <property type="match status" value="1"/>
</dbReference>
<evidence type="ECO:0000256" key="6">
    <source>
        <dbReference type="ARBA" id="ARBA00022763"/>
    </source>
</evidence>
<dbReference type="EMBL" id="JACEIP010000010">
    <property type="protein sequence ID" value="MBA4542932.1"/>
    <property type="molecule type" value="Genomic_DNA"/>
</dbReference>
<dbReference type="InterPro" id="IPR012337">
    <property type="entry name" value="RNaseH-like_sf"/>
</dbReference>
<dbReference type="GO" id="GO:0006310">
    <property type="term" value="P:DNA recombination"/>
    <property type="evidence" value="ECO:0007669"/>
    <property type="project" value="UniProtKB-KW"/>
</dbReference>
<keyword evidence="2" id="KW-0963">Cytoplasm</keyword>
<keyword evidence="5" id="KW-0255">Endonuclease</keyword>
<evidence type="ECO:0000256" key="4">
    <source>
        <dbReference type="ARBA" id="ARBA00022723"/>
    </source>
</evidence>
<gene>
    <name evidence="12" type="ORF">H1164_08455</name>
</gene>
<evidence type="ECO:0000256" key="5">
    <source>
        <dbReference type="ARBA" id="ARBA00022759"/>
    </source>
</evidence>
<evidence type="ECO:0000256" key="3">
    <source>
        <dbReference type="ARBA" id="ARBA00022722"/>
    </source>
</evidence>
<keyword evidence="7" id="KW-0378">Hydrolase</keyword>
<dbReference type="GO" id="GO:0006281">
    <property type="term" value="P:DNA repair"/>
    <property type="evidence" value="ECO:0007669"/>
    <property type="project" value="UniProtKB-KW"/>
</dbReference>
<keyword evidence="11" id="KW-0234">DNA repair</keyword>
<dbReference type="AlphaFoldDB" id="A0A7W1XAA9"/>
<accession>A0A7W1XAA9</accession>
<evidence type="ECO:0000313" key="13">
    <source>
        <dbReference type="Proteomes" id="UP000530514"/>
    </source>
</evidence>
<reference evidence="12 13" key="1">
    <citation type="submission" date="2020-07" db="EMBL/GenBank/DDBJ databases">
        <authorList>
            <person name="Feng H."/>
        </authorList>
    </citation>
    <scope>NUCLEOTIDE SEQUENCE [LARGE SCALE GENOMIC DNA]</scope>
    <source>
        <strain evidence="13">s-11</strain>
    </source>
</reference>
<dbReference type="InterPro" id="IPR002176">
    <property type="entry name" value="X-over_junc_endoDNase_RuvC"/>
</dbReference>
<evidence type="ECO:0000256" key="2">
    <source>
        <dbReference type="ARBA" id="ARBA00022490"/>
    </source>
</evidence>
<evidence type="ECO:0000256" key="9">
    <source>
        <dbReference type="ARBA" id="ARBA00023125"/>
    </source>
</evidence>
<dbReference type="GO" id="GO:0046872">
    <property type="term" value="F:metal ion binding"/>
    <property type="evidence" value="ECO:0007669"/>
    <property type="project" value="UniProtKB-KW"/>
</dbReference>
<protein>
    <submittedName>
        <fullName evidence="12">Crossover junction endodeoxyribonuclease RuvC</fullName>
    </submittedName>
</protein>
<dbReference type="GO" id="GO:0004520">
    <property type="term" value="F:DNA endonuclease activity"/>
    <property type="evidence" value="ECO:0007669"/>
    <property type="project" value="InterPro"/>
</dbReference>
<dbReference type="InterPro" id="IPR036397">
    <property type="entry name" value="RNaseH_sf"/>
</dbReference>
<dbReference type="RefSeq" id="WP_033101899.1">
    <property type="nucleotide sequence ID" value="NZ_JACEIP010000010.1"/>
</dbReference>
<evidence type="ECO:0000256" key="1">
    <source>
        <dbReference type="ARBA" id="ARBA00009518"/>
    </source>
</evidence>
<keyword evidence="9" id="KW-0238">DNA-binding</keyword>
<comment type="caution">
    <text evidence="12">The sequence shown here is derived from an EMBL/GenBank/DDBJ whole genome shotgun (WGS) entry which is preliminary data.</text>
</comment>